<proteinExistence type="predicted"/>
<dbReference type="AlphaFoldDB" id="A0A1H8C3V3"/>
<evidence type="ECO:0000313" key="2">
    <source>
        <dbReference type="Proteomes" id="UP000182719"/>
    </source>
</evidence>
<keyword evidence="2" id="KW-1185">Reference proteome</keyword>
<dbReference type="RefSeq" id="WP_075010440.1">
    <property type="nucleotide sequence ID" value="NZ_FOAP01000025.1"/>
</dbReference>
<dbReference type="Proteomes" id="UP000182719">
    <property type="component" value="Unassembled WGS sequence"/>
</dbReference>
<name>A0A1H8C3V3_STIAU</name>
<reference evidence="2" key="1">
    <citation type="submission" date="2016-10" db="EMBL/GenBank/DDBJ databases">
        <authorList>
            <person name="Varghese N."/>
            <person name="Submissions S."/>
        </authorList>
    </citation>
    <scope>NUCLEOTIDE SEQUENCE [LARGE SCALE GENOMIC DNA]</scope>
    <source>
        <strain evidence="2">DSM 17044</strain>
    </source>
</reference>
<protein>
    <submittedName>
        <fullName evidence="1">Uncharacterized protein</fullName>
    </submittedName>
</protein>
<dbReference type="EMBL" id="FOAP01000025">
    <property type="protein sequence ID" value="SEM89134.1"/>
    <property type="molecule type" value="Genomic_DNA"/>
</dbReference>
<accession>A0A1H8C3V3</accession>
<evidence type="ECO:0000313" key="1">
    <source>
        <dbReference type="EMBL" id="SEM89134.1"/>
    </source>
</evidence>
<gene>
    <name evidence="1" type="ORF">SAMN05444354_12546</name>
</gene>
<organism evidence="1 2">
    <name type="scientific">Stigmatella aurantiaca</name>
    <dbReference type="NCBI Taxonomy" id="41"/>
    <lineage>
        <taxon>Bacteria</taxon>
        <taxon>Pseudomonadati</taxon>
        <taxon>Myxococcota</taxon>
        <taxon>Myxococcia</taxon>
        <taxon>Myxococcales</taxon>
        <taxon>Cystobacterineae</taxon>
        <taxon>Archangiaceae</taxon>
        <taxon>Stigmatella</taxon>
    </lineage>
</organism>
<dbReference type="OrthoDB" id="5383229at2"/>
<sequence length="81" mass="8796">MSAEEVLLQSPLLYRVLRGQDGALSIEVLVGGIVQFEVRVRLTPDEAAAFAREGRAFSDRLAQAIQADPPFGGRSMRSPNP</sequence>